<sequence>MKRLLTLICVLPLLSSAQDSETGNWFQYFGNQKISKRWNWHNEVQYRNYNFAGDLEQLLLRTGFGYNLSENNNNLLAGYGYIISENYVPGTDTKVRTTEHRFFEQFITRQRFGRVYLQHRYRIEQRLIGDQDLRWRFRYFLSANVALNKKELAKGALYLSAYNEIFVNGQRPAFDRNRVYGALGYCFTPELRLELGYMSQIQETRQRPQFQVAFFNNLPLTRRDPS</sequence>
<keyword evidence="3" id="KW-1185">Reference proteome</keyword>
<gene>
    <name evidence="2" type="ORF">GCM10023184_15340</name>
</gene>
<name>A0ABP8GME6_9BACT</name>
<evidence type="ECO:0000256" key="1">
    <source>
        <dbReference type="SAM" id="SignalP"/>
    </source>
</evidence>
<dbReference type="SUPFAM" id="SSF56935">
    <property type="entry name" value="Porins"/>
    <property type="match status" value="1"/>
</dbReference>
<evidence type="ECO:0000313" key="3">
    <source>
        <dbReference type="Proteomes" id="UP001501725"/>
    </source>
</evidence>
<feature type="chain" id="PRO_5045785454" description="DUF2490 domain-containing protein" evidence="1">
    <location>
        <begin position="18"/>
        <end position="226"/>
    </location>
</feature>
<dbReference type="Proteomes" id="UP001501725">
    <property type="component" value="Unassembled WGS sequence"/>
</dbReference>
<feature type="signal peptide" evidence="1">
    <location>
        <begin position="1"/>
        <end position="17"/>
    </location>
</feature>
<dbReference type="EMBL" id="BAABGY010000006">
    <property type="protein sequence ID" value="GAA4326609.1"/>
    <property type="molecule type" value="Genomic_DNA"/>
</dbReference>
<organism evidence="2 3">
    <name type="scientific">Flaviaesturariibacter amylovorans</name>
    <dbReference type="NCBI Taxonomy" id="1084520"/>
    <lineage>
        <taxon>Bacteria</taxon>
        <taxon>Pseudomonadati</taxon>
        <taxon>Bacteroidota</taxon>
        <taxon>Chitinophagia</taxon>
        <taxon>Chitinophagales</taxon>
        <taxon>Chitinophagaceae</taxon>
        <taxon>Flaviaestuariibacter</taxon>
    </lineage>
</organism>
<evidence type="ECO:0008006" key="4">
    <source>
        <dbReference type="Google" id="ProtNLM"/>
    </source>
</evidence>
<dbReference type="InterPro" id="IPR019619">
    <property type="entry name" value="DUF2490"/>
</dbReference>
<reference evidence="3" key="1">
    <citation type="journal article" date="2019" name="Int. J. Syst. Evol. Microbiol.">
        <title>The Global Catalogue of Microorganisms (GCM) 10K type strain sequencing project: providing services to taxonomists for standard genome sequencing and annotation.</title>
        <authorList>
            <consortium name="The Broad Institute Genomics Platform"/>
            <consortium name="The Broad Institute Genome Sequencing Center for Infectious Disease"/>
            <person name="Wu L."/>
            <person name="Ma J."/>
        </authorList>
    </citation>
    <scope>NUCLEOTIDE SEQUENCE [LARGE SCALE GENOMIC DNA]</scope>
    <source>
        <strain evidence="3">JCM 17919</strain>
    </source>
</reference>
<evidence type="ECO:0000313" key="2">
    <source>
        <dbReference type="EMBL" id="GAA4326609.1"/>
    </source>
</evidence>
<comment type="caution">
    <text evidence="2">The sequence shown here is derived from an EMBL/GenBank/DDBJ whole genome shotgun (WGS) entry which is preliminary data.</text>
</comment>
<proteinExistence type="predicted"/>
<keyword evidence="1" id="KW-0732">Signal</keyword>
<dbReference type="Pfam" id="PF10677">
    <property type="entry name" value="DUF2490"/>
    <property type="match status" value="1"/>
</dbReference>
<protein>
    <recommendedName>
        <fullName evidence="4">DUF2490 domain-containing protein</fullName>
    </recommendedName>
</protein>
<dbReference type="RefSeq" id="WP_345254815.1">
    <property type="nucleotide sequence ID" value="NZ_BAABGY010000006.1"/>
</dbReference>
<accession>A0ABP8GME6</accession>